<proteinExistence type="predicted"/>
<evidence type="ECO:0000313" key="6">
    <source>
        <dbReference type="Proteomes" id="UP000002220"/>
    </source>
</evidence>
<dbReference type="STRING" id="521674.Plim_3038"/>
<keyword evidence="3" id="KW-1133">Transmembrane helix</keyword>
<feature type="transmembrane region" description="Helical" evidence="3">
    <location>
        <begin position="82"/>
        <end position="107"/>
    </location>
</feature>
<reference evidence="5 6" key="1">
    <citation type="journal article" date="2010" name="Stand. Genomic Sci.">
        <title>Complete genome sequence of Planctomyces limnophilus type strain (Mu 290).</title>
        <authorList>
            <person name="Labutti K."/>
            <person name="Sikorski J."/>
            <person name="Schneider S."/>
            <person name="Nolan M."/>
            <person name="Lucas S."/>
            <person name="Glavina Del Rio T."/>
            <person name="Tice H."/>
            <person name="Cheng J.F."/>
            <person name="Goodwin L."/>
            <person name="Pitluck S."/>
            <person name="Liolios K."/>
            <person name="Ivanova N."/>
            <person name="Mavromatis K."/>
            <person name="Mikhailova N."/>
            <person name="Pati A."/>
            <person name="Chen A."/>
            <person name="Palaniappan K."/>
            <person name="Land M."/>
            <person name="Hauser L."/>
            <person name="Chang Y.J."/>
            <person name="Jeffries C.D."/>
            <person name="Tindall B.J."/>
            <person name="Rohde M."/>
            <person name="Goker M."/>
            <person name="Woyke T."/>
            <person name="Bristow J."/>
            <person name="Eisen J.A."/>
            <person name="Markowitz V."/>
            <person name="Hugenholtz P."/>
            <person name="Kyrpides N.C."/>
            <person name="Klenk H.P."/>
            <person name="Lapidus A."/>
        </authorList>
    </citation>
    <scope>NUCLEOTIDE SEQUENCE [LARGE SCALE GENOMIC DNA]</scope>
    <source>
        <strain evidence="6">ATCC 43296 / DSM 3776 / IFAM 1008 / 290</strain>
    </source>
</reference>
<keyword evidence="6" id="KW-1185">Reference proteome</keyword>
<keyword evidence="4" id="KW-0732">Signal</keyword>
<feature type="chain" id="PRO_5003076303" evidence="4">
    <location>
        <begin position="22"/>
        <end position="165"/>
    </location>
</feature>
<sequence>MRLLMSLLIGTMLVLASSCQAPPPAQIPPDVGRFLEAQAQQNQRLAELQASWQQERKTLFEQRDQLEAERVELARLRNQEPVVAAAILTIGELILCLSPLLLAGMFLKMSTPLTSTDQLAEVLLLREETSRRAAAPLALPRDPQRPAPSLPSAAPGTTPSKGTTG</sequence>
<evidence type="ECO:0000313" key="5">
    <source>
        <dbReference type="EMBL" id="ADG68860.1"/>
    </source>
</evidence>
<keyword evidence="3" id="KW-0812">Transmembrane</keyword>
<feature type="coiled-coil region" evidence="1">
    <location>
        <begin position="49"/>
        <end position="79"/>
    </location>
</feature>
<dbReference type="KEGG" id="plm:Plim_3038"/>
<protein>
    <submittedName>
        <fullName evidence="5">Uncharacterized protein</fullName>
    </submittedName>
</protein>
<dbReference type="PROSITE" id="PS51257">
    <property type="entry name" value="PROKAR_LIPOPROTEIN"/>
    <property type="match status" value="1"/>
</dbReference>
<organism evidence="5 6">
    <name type="scientific">Planctopirus limnophila (strain ATCC 43296 / DSM 3776 / IFAM 1008 / Mu 290)</name>
    <name type="common">Planctomyces limnophilus</name>
    <dbReference type="NCBI Taxonomy" id="521674"/>
    <lineage>
        <taxon>Bacteria</taxon>
        <taxon>Pseudomonadati</taxon>
        <taxon>Planctomycetota</taxon>
        <taxon>Planctomycetia</taxon>
        <taxon>Planctomycetales</taxon>
        <taxon>Planctomycetaceae</taxon>
        <taxon>Planctopirus</taxon>
    </lineage>
</organism>
<dbReference type="HOGENOM" id="CLU_1609298_0_0_0"/>
<feature type="signal peptide" evidence="4">
    <location>
        <begin position="1"/>
        <end position="21"/>
    </location>
</feature>
<feature type="region of interest" description="Disordered" evidence="2">
    <location>
        <begin position="133"/>
        <end position="165"/>
    </location>
</feature>
<dbReference type="OrthoDB" id="9828151at2"/>
<gene>
    <name evidence="5" type="ordered locus">Plim_3038</name>
</gene>
<name>D5SSQ9_PLAL2</name>
<feature type="compositionally biased region" description="Polar residues" evidence="2">
    <location>
        <begin position="155"/>
        <end position="165"/>
    </location>
</feature>
<dbReference type="RefSeq" id="WP_013111291.1">
    <property type="nucleotide sequence ID" value="NC_014148.1"/>
</dbReference>
<keyword evidence="1" id="KW-0175">Coiled coil</keyword>
<evidence type="ECO:0000256" key="4">
    <source>
        <dbReference type="SAM" id="SignalP"/>
    </source>
</evidence>
<dbReference type="Proteomes" id="UP000002220">
    <property type="component" value="Chromosome"/>
</dbReference>
<evidence type="ECO:0000256" key="2">
    <source>
        <dbReference type="SAM" id="MobiDB-lite"/>
    </source>
</evidence>
<dbReference type="AlphaFoldDB" id="D5SSQ9"/>
<keyword evidence="3" id="KW-0472">Membrane</keyword>
<dbReference type="EMBL" id="CP001744">
    <property type="protein sequence ID" value="ADG68860.1"/>
    <property type="molecule type" value="Genomic_DNA"/>
</dbReference>
<evidence type="ECO:0000256" key="3">
    <source>
        <dbReference type="SAM" id="Phobius"/>
    </source>
</evidence>
<evidence type="ECO:0000256" key="1">
    <source>
        <dbReference type="SAM" id="Coils"/>
    </source>
</evidence>
<accession>D5SSQ9</accession>